<dbReference type="AlphaFoldDB" id="A0A562PMM1"/>
<organism evidence="3 4">
    <name type="scientific">Pseudoduganella flava</name>
    <dbReference type="NCBI Taxonomy" id="871742"/>
    <lineage>
        <taxon>Bacteria</taxon>
        <taxon>Pseudomonadati</taxon>
        <taxon>Pseudomonadota</taxon>
        <taxon>Betaproteobacteria</taxon>
        <taxon>Burkholderiales</taxon>
        <taxon>Oxalobacteraceae</taxon>
        <taxon>Telluria group</taxon>
        <taxon>Pseudoduganella</taxon>
    </lineage>
</organism>
<keyword evidence="5" id="KW-1185">Reference proteome</keyword>
<dbReference type="InterPro" id="IPR045653">
    <property type="entry name" value="DUF6396"/>
</dbReference>
<feature type="domain" description="DUF6396" evidence="1">
    <location>
        <begin position="239"/>
        <end position="295"/>
    </location>
</feature>
<gene>
    <name evidence="2" type="ORF">GO485_19345</name>
    <name evidence="3" type="ORF">IP92_03674</name>
</gene>
<protein>
    <submittedName>
        <fullName evidence="2">Sel1 repeat family protein</fullName>
    </submittedName>
</protein>
<dbReference type="Proteomes" id="UP000437862">
    <property type="component" value="Chromosome"/>
</dbReference>
<dbReference type="EMBL" id="VLKW01000007">
    <property type="protein sequence ID" value="TWI45296.1"/>
    <property type="molecule type" value="Genomic_DNA"/>
</dbReference>
<reference evidence="2 5" key="3">
    <citation type="submission" date="2019-12" db="EMBL/GenBank/DDBJ databases">
        <title>Draft Genome Sequences of Six Type Strains of the Genus Massilia.</title>
        <authorList>
            <person name="Miess H."/>
            <person name="Frediansyah A."/>
            <person name="Goeker M."/>
            <person name="Gross H."/>
        </authorList>
    </citation>
    <scope>NUCLEOTIDE SEQUENCE [LARGE SCALE GENOMIC DNA]</scope>
    <source>
        <strain evidence="2 5">DSM 26639</strain>
    </source>
</reference>
<dbReference type="OrthoDB" id="8578120at2"/>
<name>A0A562PMM1_9BURK</name>
<sequence>MHALPEGLTSFYVGDPPPACDEWRNHMPGHRDKDAFELYIRARRLWRSKIEWQLTKGETQQILRDVRSAAAKGDWGAKALLAYFYRNGLGPLPSNQVLTPDADAVVAITREAVRAGQPWGYYDLGVAHEHGYGGAVHDQKIAWAYYLKAASLGSPEAQMALADAYSRAGIHKYAEVMHQCAFAQGHGPAARALGMTARIEGRVQEAIHLYQEGVKMGGLSSVEVMYLFFLDGSWMTSSAAEKKELEALNVRSDPDRAQRYESLMRALRINPDLKFGNLDAVLPLPPLPLPEWHGVEDALSVEQEGPPAY</sequence>
<accession>A0A562PMM1</accession>
<evidence type="ECO:0000313" key="5">
    <source>
        <dbReference type="Proteomes" id="UP000437862"/>
    </source>
</evidence>
<reference evidence="3 4" key="1">
    <citation type="journal article" date="2015" name="Stand. Genomic Sci.">
        <title>Genomic Encyclopedia of Bacterial and Archaeal Type Strains, Phase III: the genomes of soil and plant-associated and newly described type strains.</title>
        <authorList>
            <person name="Whitman W.B."/>
            <person name="Woyke T."/>
            <person name="Klenk H.P."/>
            <person name="Zhou Y."/>
            <person name="Lilburn T.G."/>
            <person name="Beck B.J."/>
            <person name="De Vos P."/>
            <person name="Vandamme P."/>
            <person name="Eisen J.A."/>
            <person name="Garrity G."/>
            <person name="Hugenholtz P."/>
            <person name="Kyrpides N.C."/>
        </authorList>
    </citation>
    <scope>NUCLEOTIDE SEQUENCE [LARGE SCALE GENOMIC DNA]</scope>
    <source>
        <strain evidence="3 4">CGMCC 1.10685</strain>
    </source>
</reference>
<proteinExistence type="predicted"/>
<evidence type="ECO:0000259" key="1">
    <source>
        <dbReference type="Pfam" id="PF19933"/>
    </source>
</evidence>
<evidence type="ECO:0000313" key="4">
    <source>
        <dbReference type="Proteomes" id="UP000315112"/>
    </source>
</evidence>
<dbReference type="Pfam" id="PF19933">
    <property type="entry name" value="DUF6396"/>
    <property type="match status" value="1"/>
</dbReference>
<evidence type="ECO:0000313" key="3">
    <source>
        <dbReference type="EMBL" id="TWI45296.1"/>
    </source>
</evidence>
<dbReference type="SUPFAM" id="SSF81901">
    <property type="entry name" value="HCP-like"/>
    <property type="match status" value="1"/>
</dbReference>
<dbReference type="Gene3D" id="1.25.40.10">
    <property type="entry name" value="Tetratricopeptide repeat domain"/>
    <property type="match status" value="1"/>
</dbReference>
<dbReference type="InterPro" id="IPR011990">
    <property type="entry name" value="TPR-like_helical_dom_sf"/>
</dbReference>
<dbReference type="EMBL" id="CP046904">
    <property type="protein sequence ID" value="QGZ43187.1"/>
    <property type="molecule type" value="Genomic_DNA"/>
</dbReference>
<dbReference type="Proteomes" id="UP000315112">
    <property type="component" value="Unassembled WGS sequence"/>
</dbReference>
<reference evidence="3" key="2">
    <citation type="submission" date="2019-07" db="EMBL/GenBank/DDBJ databases">
        <authorList>
            <person name="Whitman W."/>
            <person name="Huntemann M."/>
            <person name="Clum A."/>
            <person name="Pillay M."/>
            <person name="Palaniappan K."/>
            <person name="Varghese N."/>
            <person name="Mikhailova N."/>
            <person name="Stamatis D."/>
            <person name="Reddy T."/>
            <person name="Daum C."/>
            <person name="Shapiro N."/>
            <person name="Ivanova N."/>
            <person name="Kyrpides N."/>
            <person name="Woyke T."/>
        </authorList>
    </citation>
    <scope>NUCLEOTIDE SEQUENCE</scope>
    <source>
        <strain evidence="3">CGMCC 1.10685</strain>
    </source>
</reference>
<evidence type="ECO:0000313" key="2">
    <source>
        <dbReference type="EMBL" id="QGZ43187.1"/>
    </source>
</evidence>